<reference evidence="1" key="1">
    <citation type="journal article" date="2023" name="Mol. Phylogenet. Evol.">
        <title>Genome-scale phylogeny and comparative genomics of the fungal order Sordariales.</title>
        <authorList>
            <person name="Hensen N."/>
            <person name="Bonometti L."/>
            <person name="Westerberg I."/>
            <person name="Brannstrom I.O."/>
            <person name="Guillou S."/>
            <person name="Cros-Aarteil S."/>
            <person name="Calhoun S."/>
            <person name="Haridas S."/>
            <person name="Kuo A."/>
            <person name="Mondo S."/>
            <person name="Pangilinan J."/>
            <person name="Riley R."/>
            <person name="LaButti K."/>
            <person name="Andreopoulos B."/>
            <person name="Lipzen A."/>
            <person name="Chen C."/>
            <person name="Yan M."/>
            <person name="Daum C."/>
            <person name="Ng V."/>
            <person name="Clum A."/>
            <person name="Steindorff A."/>
            <person name="Ohm R.A."/>
            <person name="Martin F."/>
            <person name="Silar P."/>
            <person name="Natvig D.O."/>
            <person name="Lalanne C."/>
            <person name="Gautier V."/>
            <person name="Ament-Velasquez S.L."/>
            <person name="Kruys A."/>
            <person name="Hutchinson M.I."/>
            <person name="Powell A.J."/>
            <person name="Barry K."/>
            <person name="Miller A.N."/>
            <person name="Grigoriev I.V."/>
            <person name="Debuchy R."/>
            <person name="Gladieux P."/>
            <person name="Hiltunen Thoren M."/>
            <person name="Johannesson H."/>
        </authorList>
    </citation>
    <scope>NUCLEOTIDE SEQUENCE</scope>
    <source>
        <strain evidence="1">PSN243</strain>
    </source>
</reference>
<gene>
    <name evidence="1" type="ORF">QBC34DRAFT_399678</name>
</gene>
<reference evidence="1" key="2">
    <citation type="submission" date="2023-05" db="EMBL/GenBank/DDBJ databases">
        <authorList>
            <consortium name="Lawrence Berkeley National Laboratory"/>
            <person name="Steindorff A."/>
            <person name="Hensen N."/>
            <person name="Bonometti L."/>
            <person name="Westerberg I."/>
            <person name="Brannstrom I.O."/>
            <person name="Guillou S."/>
            <person name="Cros-Aarteil S."/>
            <person name="Calhoun S."/>
            <person name="Haridas S."/>
            <person name="Kuo A."/>
            <person name="Mondo S."/>
            <person name="Pangilinan J."/>
            <person name="Riley R."/>
            <person name="Labutti K."/>
            <person name="Andreopoulos B."/>
            <person name="Lipzen A."/>
            <person name="Chen C."/>
            <person name="Yanf M."/>
            <person name="Daum C."/>
            <person name="Ng V."/>
            <person name="Clum A."/>
            <person name="Ohm R."/>
            <person name="Martin F."/>
            <person name="Silar P."/>
            <person name="Natvig D."/>
            <person name="Lalanne C."/>
            <person name="Gautier V."/>
            <person name="Ament-Velasquez S.L."/>
            <person name="Kruys A."/>
            <person name="Hutchinson M.I."/>
            <person name="Powell A.J."/>
            <person name="Barry K."/>
            <person name="Miller A.N."/>
            <person name="Grigoriev I.V."/>
            <person name="Debuchy R."/>
            <person name="Gladieux P."/>
            <person name="Thoren M.H."/>
            <person name="Johannesson H."/>
        </authorList>
    </citation>
    <scope>NUCLEOTIDE SEQUENCE</scope>
    <source>
        <strain evidence="1">PSN243</strain>
    </source>
</reference>
<name>A0AAV9GZ32_9PEZI</name>
<evidence type="ECO:0000313" key="1">
    <source>
        <dbReference type="EMBL" id="KAK4451836.1"/>
    </source>
</evidence>
<keyword evidence="2" id="KW-1185">Reference proteome</keyword>
<proteinExistence type="predicted"/>
<comment type="caution">
    <text evidence="1">The sequence shown here is derived from an EMBL/GenBank/DDBJ whole genome shotgun (WGS) entry which is preliminary data.</text>
</comment>
<evidence type="ECO:0000313" key="2">
    <source>
        <dbReference type="Proteomes" id="UP001321760"/>
    </source>
</evidence>
<dbReference type="AlphaFoldDB" id="A0AAV9GZ32"/>
<protein>
    <submittedName>
        <fullName evidence="1">Uncharacterized protein</fullName>
    </submittedName>
</protein>
<dbReference type="Proteomes" id="UP001321760">
    <property type="component" value="Unassembled WGS sequence"/>
</dbReference>
<dbReference type="EMBL" id="MU865926">
    <property type="protein sequence ID" value="KAK4451836.1"/>
    <property type="molecule type" value="Genomic_DNA"/>
</dbReference>
<accession>A0AAV9GZ32</accession>
<sequence length="284" mass="31384">MGCMLEGGGHGGVLDVGSVTMIYTGPQFMTPSFSPVHPRLFSSFHPRPFTWWYSSLTKGLKRQEDRPSPRDHLQGALEPMWVAAELAHRHLRTGLRCMHVCPSLADRRRQAPFRIGEILGAMSEMTARYGVASGRRANQAATDGRLPRRKTGLCLSTAPAASYAASPSSALLTSTHLDGLIGSVRGHKEHVSQRVCLTTIRCRRPWRQNRIFGDKGTKAGEKRQEGGLRNISSRNGKTLLISRELRPRPRCQGTGYWVTYPARQTEANCDGGGSIVRAQPKGRR</sequence>
<organism evidence="1 2">
    <name type="scientific">Podospora aff. communis PSN243</name>
    <dbReference type="NCBI Taxonomy" id="3040156"/>
    <lineage>
        <taxon>Eukaryota</taxon>
        <taxon>Fungi</taxon>
        <taxon>Dikarya</taxon>
        <taxon>Ascomycota</taxon>
        <taxon>Pezizomycotina</taxon>
        <taxon>Sordariomycetes</taxon>
        <taxon>Sordariomycetidae</taxon>
        <taxon>Sordariales</taxon>
        <taxon>Podosporaceae</taxon>
        <taxon>Podospora</taxon>
    </lineage>
</organism>